<gene>
    <name evidence="3" type="ORF">P171DRAFT_486066</name>
</gene>
<name>A0A9P4PG62_9PLEO</name>
<dbReference type="SMART" id="SM00321">
    <property type="entry name" value="WSC"/>
    <property type="match status" value="1"/>
</dbReference>
<evidence type="ECO:0000259" key="2">
    <source>
        <dbReference type="PROSITE" id="PS51212"/>
    </source>
</evidence>
<dbReference type="Pfam" id="PF01822">
    <property type="entry name" value="WSC"/>
    <property type="match status" value="1"/>
</dbReference>
<evidence type="ECO:0000313" key="3">
    <source>
        <dbReference type="EMBL" id="KAF2443322.1"/>
    </source>
</evidence>
<comment type="caution">
    <text evidence="3">The sequence shown here is derived from an EMBL/GenBank/DDBJ whole genome shotgun (WGS) entry which is preliminary data.</text>
</comment>
<protein>
    <submittedName>
        <fullName evidence="3">WSC-domain-containing protein</fullName>
    </submittedName>
</protein>
<dbReference type="InterPro" id="IPR051589">
    <property type="entry name" value="Sialate-O-sulfotransferase"/>
</dbReference>
<dbReference type="PANTHER" id="PTHR45964:SF5">
    <property type="entry name" value="WSCD FAMILY MEMBER CG9164"/>
    <property type="match status" value="1"/>
</dbReference>
<proteinExistence type="predicted"/>
<evidence type="ECO:0000256" key="1">
    <source>
        <dbReference type="ARBA" id="ARBA00022737"/>
    </source>
</evidence>
<sequence length="338" mass="37138">MLSLAFFLTAASAASIRLAPRALPPASSPPNGWTYSGCYADDVSNRALKRSFQSVDNQSGAQCINYCTNLGYDVAGTENGRECFCDWDNNAVKADENDCSQPCNGNSAEACGAPFRLSIYQAPNDVPITNPGDGSTFKYVGCYPDSRENRLLPSEPLSGSTVTVARCINACRSAGFSSNATSTAYAGAEYGQALRWSKQAECVRCRSAGDHGYDYGAGFDGYDYGADFDGYDYGVEFAGYDYGVDFDGYDYSADFDGYDYSVEFPGYDYGVDFDGYDYGVDFAGYDYGVDFAGYDYGADFDVNDFFFFGRASNNYSHAYAYAYAFDYDYNYNYDHHYN</sequence>
<dbReference type="PANTHER" id="PTHR45964">
    <property type="entry name" value="WSCD FAMILY MEMBER CG9164"/>
    <property type="match status" value="1"/>
</dbReference>
<dbReference type="PROSITE" id="PS51212">
    <property type="entry name" value="WSC"/>
    <property type="match status" value="1"/>
</dbReference>
<evidence type="ECO:0000313" key="4">
    <source>
        <dbReference type="Proteomes" id="UP000799764"/>
    </source>
</evidence>
<dbReference type="OrthoDB" id="2019572at2759"/>
<dbReference type="Proteomes" id="UP000799764">
    <property type="component" value="Unassembled WGS sequence"/>
</dbReference>
<organism evidence="3 4">
    <name type="scientific">Karstenula rhodostoma CBS 690.94</name>
    <dbReference type="NCBI Taxonomy" id="1392251"/>
    <lineage>
        <taxon>Eukaryota</taxon>
        <taxon>Fungi</taxon>
        <taxon>Dikarya</taxon>
        <taxon>Ascomycota</taxon>
        <taxon>Pezizomycotina</taxon>
        <taxon>Dothideomycetes</taxon>
        <taxon>Pleosporomycetidae</taxon>
        <taxon>Pleosporales</taxon>
        <taxon>Massarineae</taxon>
        <taxon>Didymosphaeriaceae</taxon>
        <taxon>Karstenula</taxon>
    </lineage>
</organism>
<accession>A0A9P4PG62</accession>
<dbReference type="EMBL" id="MU001502">
    <property type="protein sequence ID" value="KAF2443322.1"/>
    <property type="molecule type" value="Genomic_DNA"/>
</dbReference>
<dbReference type="AlphaFoldDB" id="A0A9P4PG62"/>
<feature type="domain" description="WSC" evidence="2">
    <location>
        <begin position="32"/>
        <end position="123"/>
    </location>
</feature>
<reference evidence="3" key="1">
    <citation type="journal article" date="2020" name="Stud. Mycol.">
        <title>101 Dothideomycetes genomes: a test case for predicting lifestyles and emergence of pathogens.</title>
        <authorList>
            <person name="Haridas S."/>
            <person name="Albert R."/>
            <person name="Binder M."/>
            <person name="Bloem J."/>
            <person name="Labutti K."/>
            <person name="Salamov A."/>
            <person name="Andreopoulos B."/>
            <person name="Baker S."/>
            <person name="Barry K."/>
            <person name="Bills G."/>
            <person name="Bluhm B."/>
            <person name="Cannon C."/>
            <person name="Castanera R."/>
            <person name="Culley D."/>
            <person name="Daum C."/>
            <person name="Ezra D."/>
            <person name="Gonzalez J."/>
            <person name="Henrissat B."/>
            <person name="Kuo A."/>
            <person name="Liang C."/>
            <person name="Lipzen A."/>
            <person name="Lutzoni F."/>
            <person name="Magnuson J."/>
            <person name="Mondo S."/>
            <person name="Nolan M."/>
            <person name="Ohm R."/>
            <person name="Pangilinan J."/>
            <person name="Park H.-J."/>
            <person name="Ramirez L."/>
            <person name="Alfaro M."/>
            <person name="Sun H."/>
            <person name="Tritt A."/>
            <person name="Yoshinaga Y."/>
            <person name="Zwiers L.-H."/>
            <person name="Turgeon B."/>
            <person name="Goodwin S."/>
            <person name="Spatafora J."/>
            <person name="Crous P."/>
            <person name="Grigoriev I."/>
        </authorList>
    </citation>
    <scope>NUCLEOTIDE SEQUENCE</scope>
    <source>
        <strain evidence="3">CBS 690.94</strain>
    </source>
</reference>
<dbReference type="InterPro" id="IPR002889">
    <property type="entry name" value="WSC_carb-bd"/>
</dbReference>
<keyword evidence="4" id="KW-1185">Reference proteome</keyword>
<keyword evidence="1" id="KW-0677">Repeat</keyword>